<evidence type="ECO:0000313" key="1">
    <source>
        <dbReference type="EMBL" id="KKM22936.1"/>
    </source>
</evidence>
<sequence length="90" mass="10139">MAHRDQVDPEARADRAFVEFFSVEPEADIPVAALFVPGERGIAYPLRLAIEIHGQAGPRTLGRQLNSIPEAVQVQYSRSGRPREEEYHQQ</sequence>
<comment type="caution">
    <text evidence="1">The sequence shown here is derived from an EMBL/GenBank/DDBJ whole genome shotgun (WGS) entry which is preliminary data.</text>
</comment>
<protein>
    <submittedName>
        <fullName evidence="1">Uncharacterized protein</fullName>
    </submittedName>
</protein>
<name>A0A0F9I5Q7_9ZZZZ</name>
<organism evidence="1">
    <name type="scientific">marine sediment metagenome</name>
    <dbReference type="NCBI Taxonomy" id="412755"/>
    <lineage>
        <taxon>unclassified sequences</taxon>
        <taxon>metagenomes</taxon>
        <taxon>ecological metagenomes</taxon>
    </lineage>
</organism>
<reference evidence="1" key="1">
    <citation type="journal article" date="2015" name="Nature">
        <title>Complex archaea that bridge the gap between prokaryotes and eukaryotes.</title>
        <authorList>
            <person name="Spang A."/>
            <person name="Saw J.H."/>
            <person name="Jorgensen S.L."/>
            <person name="Zaremba-Niedzwiedzka K."/>
            <person name="Martijn J."/>
            <person name="Lind A.E."/>
            <person name="van Eijk R."/>
            <person name="Schleper C."/>
            <person name="Guy L."/>
            <person name="Ettema T.J."/>
        </authorList>
    </citation>
    <scope>NUCLEOTIDE SEQUENCE</scope>
</reference>
<proteinExistence type="predicted"/>
<dbReference type="EMBL" id="LAZR01013227">
    <property type="protein sequence ID" value="KKM22936.1"/>
    <property type="molecule type" value="Genomic_DNA"/>
</dbReference>
<dbReference type="AlphaFoldDB" id="A0A0F9I5Q7"/>
<accession>A0A0F9I5Q7</accession>
<gene>
    <name evidence="1" type="ORF">LCGC14_1620200</name>
</gene>